<keyword evidence="7" id="KW-1185">Reference proteome</keyword>
<dbReference type="PANTHER" id="PTHR36510">
    <property type="entry name" value="GLUTAMATE--CYSTEINE LIGASE 2-RELATED"/>
    <property type="match status" value="1"/>
</dbReference>
<dbReference type="AlphaFoldDB" id="A0A2M9BCB3"/>
<dbReference type="InterPro" id="IPR014746">
    <property type="entry name" value="Gln_synth/guanido_kin_cat_dom"/>
</dbReference>
<comment type="catalytic activity">
    <reaction evidence="4 5">
        <text>L-cysteine + L-glutamate + ATP = gamma-L-glutamyl-L-cysteine + ADP + phosphate + H(+)</text>
        <dbReference type="Rhea" id="RHEA:13285"/>
        <dbReference type="ChEBI" id="CHEBI:15378"/>
        <dbReference type="ChEBI" id="CHEBI:29985"/>
        <dbReference type="ChEBI" id="CHEBI:30616"/>
        <dbReference type="ChEBI" id="CHEBI:35235"/>
        <dbReference type="ChEBI" id="CHEBI:43474"/>
        <dbReference type="ChEBI" id="CHEBI:58173"/>
        <dbReference type="ChEBI" id="CHEBI:456216"/>
        <dbReference type="EC" id="6.3.2.2"/>
    </reaction>
</comment>
<dbReference type="EMBL" id="PGFB01000005">
    <property type="protein sequence ID" value="PJJ55593.1"/>
    <property type="molecule type" value="Genomic_DNA"/>
</dbReference>
<keyword evidence="2 5" id="KW-0547">Nucleotide-binding</keyword>
<sequence>MPSLVVAVKALPSRGTAPSVWTVTAFGVEEEFILLDPAGLGPRYIAREVIGRLSAAGEHAQEEFLACQVECATSICSSLEQAAGELAQFRRELGSIAREQGAVAAATGAPFTIDATPTITEQSRYLAVAAEQGAITREHIVNGMHVHVEIPDRESGVHALNALRSWLPTIVALSGNSPFWQGDDSAFASWRTIQMRRWTTQGCPPHFADAADYAARTENLVGLGGTTDIPLIAWNARLSSKHPTLEVRASDAQLTVRHAVTIAGAVRGLVVRALADLAEGRTTGADAAPPPEVLESAVWHAARYGTRSMLVDPRTGELVAARVAVEALLAHAEPALVEEGDLEEVGSGLERLLSEGTGADAQREAYRRGGVPALASLFAESLVE</sequence>
<dbReference type="GO" id="GO:0005524">
    <property type="term" value="F:ATP binding"/>
    <property type="evidence" value="ECO:0007669"/>
    <property type="project" value="UniProtKB-KW"/>
</dbReference>
<evidence type="ECO:0000313" key="6">
    <source>
        <dbReference type="EMBL" id="PJJ55593.1"/>
    </source>
</evidence>
<comment type="similarity">
    <text evidence="5">Belongs to the glutamate--cysteine ligase type 2 family. YbdK subfamily.</text>
</comment>
<dbReference type="NCBIfam" id="TIGR02050">
    <property type="entry name" value="gshA_cyan_rel"/>
    <property type="match status" value="1"/>
</dbReference>
<dbReference type="HAMAP" id="MF_01609">
    <property type="entry name" value="Glu_cys_ligase_2"/>
    <property type="match status" value="1"/>
</dbReference>
<name>A0A2M9BCB3_9MICO</name>
<dbReference type="SUPFAM" id="SSF55931">
    <property type="entry name" value="Glutamine synthetase/guanido kinase"/>
    <property type="match status" value="1"/>
</dbReference>
<dbReference type="Proteomes" id="UP000230161">
    <property type="component" value="Unassembled WGS sequence"/>
</dbReference>
<dbReference type="InterPro" id="IPR006336">
    <property type="entry name" value="GCS2"/>
</dbReference>
<dbReference type="GO" id="GO:0004357">
    <property type="term" value="F:glutamate-cysteine ligase activity"/>
    <property type="evidence" value="ECO:0007669"/>
    <property type="project" value="UniProtKB-EC"/>
</dbReference>
<dbReference type="EC" id="6.3.2.2" evidence="5"/>
<dbReference type="InterPro" id="IPR050141">
    <property type="entry name" value="GCL_type2/YbdK_subfam"/>
</dbReference>
<keyword evidence="1 5" id="KW-0436">Ligase</keyword>
<evidence type="ECO:0000256" key="2">
    <source>
        <dbReference type="ARBA" id="ARBA00022741"/>
    </source>
</evidence>
<organism evidence="6 7">
    <name type="scientific">Compostimonas suwonensis</name>
    <dbReference type="NCBI Taxonomy" id="1048394"/>
    <lineage>
        <taxon>Bacteria</taxon>
        <taxon>Bacillati</taxon>
        <taxon>Actinomycetota</taxon>
        <taxon>Actinomycetes</taxon>
        <taxon>Micrococcales</taxon>
        <taxon>Microbacteriaceae</taxon>
        <taxon>Compostimonas</taxon>
    </lineage>
</organism>
<dbReference type="GO" id="GO:0042398">
    <property type="term" value="P:modified amino acid biosynthetic process"/>
    <property type="evidence" value="ECO:0007669"/>
    <property type="project" value="InterPro"/>
</dbReference>
<comment type="caution">
    <text evidence="6">The sequence shown here is derived from an EMBL/GenBank/DDBJ whole genome shotgun (WGS) entry which is preliminary data.</text>
</comment>
<evidence type="ECO:0000256" key="1">
    <source>
        <dbReference type="ARBA" id="ARBA00022598"/>
    </source>
</evidence>
<evidence type="ECO:0000313" key="7">
    <source>
        <dbReference type="Proteomes" id="UP000230161"/>
    </source>
</evidence>
<reference evidence="6 7" key="1">
    <citation type="submission" date="2017-11" db="EMBL/GenBank/DDBJ databases">
        <title>Genomic Encyclopedia of Archaeal and Bacterial Type Strains, Phase II (KMG-II): From Individual Species to Whole Genera.</title>
        <authorList>
            <person name="Goeker M."/>
        </authorList>
    </citation>
    <scope>NUCLEOTIDE SEQUENCE [LARGE SCALE GENOMIC DNA]</scope>
    <source>
        <strain evidence="6 7">DSM 25625</strain>
    </source>
</reference>
<accession>A0A2M9BCB3</accession>
<evidence type="ECO:0000256" key="4">
    <source>
        <dbReference type="ARBA" id="ARBA00048819"/>
    </source>
</evidence>
<comment type="function">
    <text evidence="5">ATP-dependent carboxylate-amine ligase which exhibits weak glutamate--cysteine ligase activity.</text>
</comment>
<gene>
    <name evidence="6" type="ORF">CLV54_2940</name>
</gene>
<keyword evidence="3 5" id="KW-0067">ATP-binding</keyword>
<dbReference type="InterPro" id="IPR011793">
    <property type="entry name" value="YbdK"/>
</dbReference>
<dbReference type="PANTHER" id="PTHR36510:SF1">
    <property type="entry name" value="GLUTAMATE--CYSTEINE LIGASE 2-RELATED"/>
    <property type="match status" value="1"/>
</dbReference>
<dbReference type="Pfam" id="PF04107">
    <property type="entry name" value="GCS2"/>
    <property type="match status" value="1"/>
</dbReference>
<proteinExistence type="inferred from homology"/>
<evidence type="ECO:0000256" key="5">
    <source>
        <dbReference type="HAMAP-Rule" id="MF_01609"/>
    </source>
</evidence>
<protein>
    <recommendedName>
        <fullName evidence="5">Putative glutamate--cysteine ligase 2</fullName>
        <ecNumber evidence="5">6.3.2.2</ecNumber>
    </recommendedName>
    <alternativeName>
        <fullName evidence="5">Gamma-glutamylcysteine synthetase 2</fullName>
        <shortName evidence="5">GCS 2</shortName>
        <shortName evidence="5">Gamma-GCS 2</shortName>
    </alternativeName>
</protein>
<evidence type="ECO:0000256" key="3">
    <source>
        <dbReference type="ARBA" id="ARBA00022840"/>
    </source>
</evidence>
<dbReference type="Gene3D" id="3.30.590.20">
    <property type="match status" value="1"/>
</dbReference>